<dbReference type="RefSeq" id="XP_045278224.1">
    <property type="nucleotide sequence ID" value="XM_045422625.1"/>
</dbReference>
<name>A0ABP2F627_AJEDR</name>
<evidence type="ECO:0000313" key="3">
    <source>
        <dbReference type="Proteomes" id="UP000002039"/>
    </source>
</evidence>
<reference evidence="3" key="1">
    <citation type="journal article" date="2015" name="PLoS Genet.">
        <title>The dynamic genome and transcriptome of the human fungal pathogen Blastomyces and close relative Emmonsia.</title>
        <authorList>
            <person name="Munoz J.F."/>
            <person name="Gauthier G.M."/>
            <person name="Desjardins C.A."/>
            <person name="Gallo J.E."/>
            <person name="Holder J."/>
            <person name="Sullivan T.D."/>
            <person name="Marty A.J."/>
            <person name="Carmen J.C."/>
            <person name="Chen Z."/>
            <person name="Ding L."/>
            <person name="Gujja S."/>
            <person name="Magrini V."/>
            <person name="Misas E."/>
            <person name="Mitreva M."/>
            <person name="Priest M."/>
            <person name="Saif S."/>
            <person name="Whiston E.A."/>
            <person name="Young S."/>
            <person name="Zeng Q."/>
            <person name="Goldman W.E."/>
            <person name="Mardis E.R."/>
            <person name="Taylor J.W."/>
            <person name="McEwen J.G."/>
            <person name="Clay O.K."/>
            <person name="Klein B.S."/>
            <person name="Cuomo C.A."/>
        </authorList>
    </citation>
    <scope>NUCLEOTIDE SEQUENCE [LARGE SCALE GENOMIC DNA]</scope>
    <source>
        <strain evidence="3">ER-3 / ATCC MYA-2586</strain>
    </source>
</reference>
<feature type="region of interest" description="Disordered" evidence="1">
    <location>
        <begin position="47"/>
        <end position="86"/>
    </location>
</feature>
<feature type="compositionally biased region" description="Low complexity" evidence="1">
    <location>
        <begin position="47"/>
        <end position="64"/>
    </location>
</feature>
<gene>
    <name evidence="2" type="ORF">BDCG_06867</name>
</gene>
<sequence>MGSVELVMRLSKNLVLVSDTVTRSVYFSTSSSSPSLNQKKTYAQAAESAASKPAVSKPAVSKPAQNPEKTEKNTAHASIHRKVEKKMQKEKNFQIFRNRRLILKVSNQDILQRNKLNSNLIFRIRNEINQQFFSQLMTDIEVQKPVIASIESSFFENSIILTTMPEFSAEFLIQNENLWKSAVESLLNTTILSERDEK</sequence>
<dbReference type="GeneID" id="69028687"/>
<dbReference type="Proteomes" id="UP000002039">
    <property type="component" value="Unassembled WGS sequence"/>
</dbReference>
<proteinExistence type="predicted"/>
<dbReference type="EMBL" id="EQ999979">
    <property type="protein sequence ID" value="EEQ91747.2"/>
    <property type="molecule type" value="Genomic_DNA"/>
</dbReference>
<organism evidence="2 3">
    <name type="scientific">Ajellomyces dermatitidis (strain ER-3 / ATCC MYA-2586)</name>
    <name type="common">Blastomyces dermatitidis</name>
    <dbReference type="NCBI Taxonomy" id="559297"/>
    <lineage>
        <taxon>Eukaryota</taxon>
        <taxon>Fungi</taxon>
        <taxon>Dikarya</taxon>
        <taxon>Ascomycota</taxon>
        <taxon>Pezizomycotina</taxon>
        <taxon>Eurotiomycetes</taxon>
        <taxon>Eurotiomycetidae</taxon>
        <taxon>Onygenales</taxon>
        <taxon>Ajellomycetaceae</taxon>
        <taxon>Blastomyces</taxon>
    </lineage>
</organism>
<accession>A0ABP2F627</accession>
<evidence type="ECO:0000256" key="1">
    <source>
        <dbReference type="SAM" id="MobiDB-lite"/>
    </source>
</evidence>
<keyword evidence="3" id="KW-1185">Reference proteome</keyword>
<protein>
    <submittedName>
        <fullName evidence="2">Uncharacterized protein</fullName>
    </submittedName>
</protein>
<evidence type="ECO:0000313" key="2">
    <source>
        <dbReference type="EMBL" id="EEQ91747.2"/>
    </source>
</evidence>